<evidence type="ECO:0000313" key="3">
    <source>
        <dbReference type="EMBL" id="OQB41703.1"/>
    </source>
</evidence>
<evidence type="ECO:0000256" key="1">
    <source>
        <dbReference type="ARBA" id="ARBA00006336"/>
    </source>
</evidence>
<organism evidence="3">
    <name type="scientific">candidate division CPR1 bacterium ADurb.Bin160</name>
    <dbReference type="NCBI Taxonomy" id="1852826"/>
    <lineage>
        <taxon>Bacteria</taxon>
        <taxon>candidate division CPR1</taxon>
    </lineage>
</organism>
<dbReference type="PANTHER" id="PTHR11080">
    <property type="entry name" value="PYRAZINAMIDASE/NICOTINAMIDASE"/>
    <property type="match status" value="1"/>
</dbReference>
<dbReference type="InterPro" id="IPR036380">
    <property type="entry name" value="Isochorismatase-like_sf"/>
</dbReference>
<dbReference type="InterPro" id="IPR052347">
    <property type="entry name" value="Isochorismatase_Nicotinamidase"/>
</dbReference>
<dbReference type="GO" id="GO:0016787">
    <property type="term" value="F:hydrolase activity"/>
    <property type="evidence" value="ECO:0007669"/>
    <property type="project" value="UniProtKB-KW"/>
</dbReference>
<dbReference type="Gene3D" id="3.40.50.850">
    <property type="entry name" value="Isochorismatase-like"/>
    <property type="match status" value="1"/>
</dbReference>
<dbReference type="AlphaFoldDB" id="A0A1V5ZNB5"/>
<gene>
    <name evidence="3" type="ORF">BWY04_00699</name>
</gene>
<name>A0A1V5ZNB5_9BACT</name>
<protein>
    <recommendedName>
        <fullName evidence="4">Isochorismatase family protein</fullName>
    </recommendedName>
</protein>
<evidence type="ECO:0000256" key="2">
    <source>
        <dbReference type="ARBA" id="ARBA00022801"/>
    </source>
</evidence>
<dbReference type="Proteomes" id="UP000485621">
    <property type="component" value="Unassembled WGS sequence"/>
</dbReference>
<comment type="caution">
    <text evidence="3">The sequence shown here is derived from an EMBL/GenBank/DDBJ whole genome shotgun (WGS) entry which is preliminary data.</text>
</comment>
<reference evidence="3" key="1">
    <citation type="submission" date="2017-02" db="EMBL/GenBank/DDBJ databases">
        <title>Delving into the versatile metabolic prowess of the omnipresent phylum Bacteroidetes.</title>
        <authorList>
            <person name="Nobu M.K."/>
            <person name="Mei R."/>
            <person name="Narihiro T."/>
            <person name="Kuroda K."/>
            <person name="Liu W.-T."/>
        </authorList>
    </citation>
    <scope>NUCLEOTIDE SEQUENCE</scope>
    <source>
        <strain evidence="3">ADurb.Bin160</strain>
    </source>
</reference>
<comment type="similarity">
    <text evidence="1">Belongs to the isochorismatase family.</text>
</comment>
<sequence>MINDLLIIDPQVDFCEKDGSVFISNSDNKTKKLGKLIKKISDQLKTVHVSLNIRNILNVSHPKMWINQENFHPRPFTQITTEDIESGKWKTENPKFLNIIKKYISKLETIEKYKFCVWPYHCLIGSRGSTITNPIFDELCDWEINKTETQINYILRGKNPYAEEFSVIKSSKSNNINKIFIESFKTSKYLFIAGFSFSHYIISTIKTISDHFSETENKKIIILLDLLNIDNECGFEMNYEKFLLDLKNKGVSIIYSSDI</sequence>
<accession>A0A1V5ZNB5</accession>
<proteinExistence type="inferred from homology"/>
<evidence type="ECO:0008006" key="4">
    <source>
        <dbReference type="Google" id="ProtNLM"/>
    </source>
</evidence>
<dbReference type="EMBL" id="MWDB01000012">
    <property type="protein sequence ID" value="OQB41703.1"/>
    <property type="molecule type" value="Genomic_DNA"/>
</dbReference>
<dbReference type="PANTHER" id="PTHR11080:SF2">
    <property type="entry name" value="LD05707P"/>
    <property type="match status" value="1"/>
</dbReference>
<keyword evidence="2" id="KW-0378">Hydrolase</keyword>